<reference evidence="1 2" key="1">
    <citation type="submission" date="2019-10" db="EMBL/GenBank/DDBJ databases">
        <title>Genomic analysis of Raineyella sp. CBA3103.</title>
        <authorList>
            <person name="Roh S.W."/>
        </authorList>
    </citation>
    <scope>NUCLEOTIDE SEQUENCE [LARGE SCALE GENOMIC DNA]</scope>
    <source>
        <strain evidence="1 2">CBA3103</strain>
    </source>
</reference>
<evidence type="ECO:0008006" key="3">
    <source>
        <dbReference type="Google" id="ProtNLM"/>
    </source>
</evidence>
<organism evidence="1 2">
    <name type="scientific">Raineyella fluvialis</name>
    <dbReference type="NCBI Taxonomy" id="2662261"/>
    <lineage>
        <taxon>Bacteria</taxon>
        <taxon>Bacillati</taxon>
        <taxon>Actinomycetota</taxon>
        <taxon>Actinomycetes</taxon>
        <taxon>Propionibacteriales</taxon>
        <taxon>Propionibacteriaceae</taxon>
        <taxon>Raineyella</taxon>
    </lineage>
</organism>
<dbReference type="RefSeq" id="WP_153572167.1">
    <property type="nucleotide sequence ID" value="NZ_CP045725.1"/>
</dbReference>
<accession>A0A5Q2FCY8</accession>
<dbReference type="AlphaFoldDB" id="A0A5Q2FCY8"/>
<evidence type="ECO:0000313" key="1">
    <source>
        <dbReference type="EMBL" id="QGF23637.1"/>
    </source>
</evidence>
<keyword evidence="2" id="KW-1185">Reference proteome</keyword>
<dbReference type="Proteomes" id="UP000386847">
    <property type="component" value="Chromosome"/>
</dbReference>
<dbReference type="KEGG" id="rain:Rai3103_08090"/>
<sequence>MERPEFSLPLVRTRQSILDAGLDDNHIRRALASGEMVRIRRGCYTDRVQVGEKTNQPKGKEAEQASIGVGARVAAVAARWGEEAVFSHATAAELWGLPFLGDPPGTTHVTVPRVAHGARRATVHQHPGLLLPEEIVALNGIRVTTLPRTLVDVARTEGFRAGVVMADHALRETRDRAGLRRGMLASITRLKGAVGIGEARRMLSFAVGEAESPGETLCRVIFSEQLVPAPQLQYRLVLGTRDGGPREYRTDFAWERQKVVGEFDGKMKYERYARRGETPGDVVFREKRREEVIRAAGWTVVRWIWRDLDRPRELGQQLRELLAARG</sequence>
<name>A0A5Q2FCY8_9ACTN</name>
<dbReference type="EMBL" id="CP045725">
    <property type="protein sequence ID" value="QGF23637.1"/>
    <property type="molecule type" value="Genomic_DNA"/>
</dbReference>
<evidence type="ECO:0000313" key="2">
    <source>
        <dbReference type="Proteomes" id="UP000386847"/>
    </source>
</evidence>
<proteinExistence type="predicted"/>
<protein>
    <recommendedName>
        <fullName evidence="3">Transcriptional regulator, AbiEi antitoxin, Type IV TA system</fullName>
    </recommendedName>
</protein>
<gene>
    <name evidence="1" type="ORF">Rai3103_08090</name>
</gene>